<reference evidence="1 2" key="1">
    <citation type="journal article" date="2016" name="Mol. Biol. Evol.">
        <title>Comparative Genomics of Early-Diverging Mushroom-Forming Fungi Provides Insights into the Origins of Lignocellulose Decay Capabilities.</title>
        <authorList>
            <person name="Nagy L.G."/>
            <person name="Riley R."/>
            <person name="Tritt A."/>
            <person name="Adam C."/>
            <person name="Daum C."/>
            <person name="Floudas D."/>
            <person name="Sun H."/>
            <person name="Yadav J.S."/>
            <person name="Pangilinan J."/>
            <person name="Larsson K.H."/>
            <person name="Matsuura K."/>
            <person name="Barry K."/>
            <person name="Labutti K."/>
            <person name="Kuo R."/>
            <person name="Ohm R.A."/>
            <person name="Bhattacharya S.S."/>
            <person name="Shirouzu T."/>
            <person name="Yoshinaga Y."/>
            <person name="Martin F.M."/>
            <person name="Grigoriev I.V."/>
            <person name="Hibbett D.S."/>
        </authorList>
    </citation>
    <scope>NUCLEOTIDE SEQUENCE [LARGE SCALE GENOMIC DNA]</scope>
    <source>
        <strain evidence="1 2">CBS 109695</strain>
    </source>
</reference>
<dbReference type="Proteomes" id="UP000076532">
    <property type="component" value="Unassembled WGS sequence"/>
</dbReference>
<evidence type="ECO:0000313" key="1">
    <source>
        <dbReference type="EMBL" id="KZP32031.1"/>
    </source>
</evidence>
<proteinExistence type="predicted"/>
<sequence>MPRRSSKAIDSEIAVIDEQVYKVEQRERDVARLLEGLIQLQNSLSSDKGALLEQRNNLRAEKSPINWLPTEILAHIFVLHSESLLEAHQEASTLYHRPPVTLSHVSSRWRDICLVTSRLWSCISHSSTDFSRQALATFLQRAKNHYLSLVLQPPLRDIHNHRKPDNAASHVIAELRPYFSRLASIIFRCDKAIAMGEIVDIVNDPICDLSHLRSLTLAIETNNPYFHGSLLGSTNTRREYQVGSSGSSHRFNSSLQYLCLHQVPLLNIPTCFLSSVVSLELHYPPSMNHAIVAGRYAMRMSELRRFLSLMPQLRKLLLSDTIPVFDIDAGPALIEPGEISDRHYPPGGLVDLPRLQSLEWSYPHPEDVHRFLAYFSLPALTKLDVCLDGLDLGRSDNESRKSLRRVVQLDALQELSVHYVDDDSLKSALRRLEFQTLSKVEIANVDPRRRTGEMPLPELPRMDSIFRDPRMPYLSHLTISHFFINAEHGRLMLGYMPALTLLSFDTCSGILQLVEALAETGAAQNGFAVNPHSAARITVKFCPRLDSISLLGCDVGIEALRRVVVTRLHVL</sequence>
<dbReference type="SUPFAM" id="SSF52047">
    <property type="entry name" value="RNI-like"/>
    <property type="match status" value="1"/>
</dbReference>
<dbReference type="Gene3D" id="3.80.10.10">
    <property type="entry name" value="Ribonuclease Inhibitor"/>
    <property type="match status" value="1"/>
</dbReference>
<dbReference type="STRING" id="436010.A0A166UU39"/>
<dbReference type="AlphaFoldDB" id="A0A166UU39"/>
<evidence type="ECO:0000313" key="2">
    <source>
        <dbReference type="Proteomes" id="UP000076532"/>
    </source>
</evidence>
<protein>
    <submittedName>
        <fullName evidence="1">Uncharacterized protein</fullName>
    </submittedName>
</protein>
<dbReference type="InterPro" id="IPR032675">
    <property type="entry name" value="LRR_dom_sf"/>
</dbReference>
<dbReference type="EMBL" id="KV417487">
    <property type="protein sequence ID" value="KZP32031.1"/>
    <property type="molecule type" value="Genomic_DNA"/>
</dbReference>
<keyword evidence="2" id="KW-1185">Reference proteome</keyword>
<dbReference type="OrthoDB" id="3027018at2759"/>
<name>A0A166UU39_9AGAM</name>
<organism evidence="1 2">
    <name type="scientific">Athelia psychrophila</name>
    <dbReference type="NCBI Taxonomy" id="1759441"/>
    <lineage>
        <taxon>Eukaryota</taxon>
        <taxon>Fungi</taxon>
        <taxon>Dikarya</taxon>
        <taxon>Basidiomycota</taxon>
        <taxon>Agaricomycotina</taxon>
        <taxon>Agaricomycetes</taxon>
        <taxon>Agaricomycetidae</taxon>
        <taxon>Atheliales</taxon>
        <taxon>Atheliaceae</taxon>
        <taxon>Athelia</taxon>
    </lineage>
</organism>
<gene>
    <name evidence="1" type="ORF">FIBSPDRAFT_925440</name>
</gene>
<accession>A0A166UU39</accession>